<dbReference type="Proteomes" id="UP000799770">
    <property type="component" value="Unassembled WGS sequence"/>
</dbReference>
<dbReference type="EMBL" id="ML977329">
    <property type="protein sequence ID" value="KAF2112925.1"/>
    <property type="molecule type" value="Genomic_DNA"/>
</dbReference>
<feature type="region of interest" description="Disordered" evidence="1">
    <location>
        <begin position="81"/>
        <end position="114"/>
    </location>
</feature>
<feature type="transmembrane region" description="Helical" evidence="2">
    <location>
        <begin position="252"/>
        <end position="273"/>
    </location>
</feature>
<keyword evidence="2" id="KW-0812">Transmembrane</keyword>
<evidence type="ECO:0000256" key="1">
    <source>
        <dbReference type="SAM" id="MobiDB-lite"/>
    </source>
</evidence>
<proteinExistence type="predicted"/>
<keyword evidence="2" id="KW-0472">Membrane</keyword>
<gene>
    <name evidence="3" type="ORF">BDV96DRAFT_613917</name>
</gene>
<dbReference type="AlphaFoldDB" id="A0A6A5Z0I1"/>
<keyword evidence="4" id="KW-1185">Reference proteome</keyword>
<organism evidence="3 4">
    <name type="scientific">Lophiotrema nucula</name>
    <dbReference type="NCBI Taxonomy" id="690887"/>
    <lineage>
        <taxon>Eukaryota</taxon>
        <taxon>Fungi</taxon>
        <taxon>Dikarya</taxon>
        <taxon>Ascomycota</taxon>
        <taxon>Pezizomycotina</taxon>
        <taxon>Dothideomycetes</taxon>
        <taxon>Pleosporomycetidae</taxon>
        <taxon>Pleosporales</taxon>
        <taxon>Lophiotremataceae</taxon>
        <taxon>Lophiotrema</taxon>
    </lineage>
</organism>
<feature type="transmembrane region" description="Helical" evidence="2">
    <location>
        <begin position="179"/>
        <end position="199"/>
    </location>
</feature>
<reference evidence="3" key="1">
    <citation type="journal article" date="2020" name="Stud. Mycol.">
        <title>101 Dothideomycetes genomes: a test case for predicting lifestyles and emergence of pathogens.</title>
        <authorList>
            <person name="Haridas S."/>
            <person name="Albert R."/>
            <person name="Binder M."/>
            <person name="Bloem J."/>
            <person name="Labutti K."/>
            <person name="Salamov A."/>
            <person name="Andreopoulos B."/>
            <person name="Baker S."/>
            <person name="Barry K."/>
            <person name="Bills G."/>
            <person name="Bluhm B."/>
            <person name="Cannon C."/>
            <person name="Castanera R."/>
            <person name="Culley D."/>
            <person name="Daum C."/>
            <person name="Ezra D."/>
            <person name="Gonzalez J."/>
            <person name="Henrissat B."/>
            <person name="Kuo A."/>
            <person name="Liang C."/>
            <person name="Lipzen A."/>
            <person name="Lutzoni F."/>
            <person name="Magnuson J."/>
            <person name="Mondo S."/>
            <person name="Nolan M."/>
            <person name="Ohm R."/>
            <person name="Pangilinan J."/>
            <person name="Park H.-J."/>
            <person name="Ramirez L."/>
            <person name="Alfaro M."/>
            <person name="Sun H."/>
            <person name="Tritt A."/>
            <person name="Yoshinaga Y."/>
            <person name="Zwiers L.-H."/>
            <person name="Turgeon B."/>
            <person name="Goodwin S."/>
            <person name="Spatafora J."/>
            <person name="Crous P."/>
            <person name="Grigoriev I."/>
        </authorList>
    </citation>
    <scope>NUCLEOTIDE SEQUENCE</scope>
    <source>
        <strain evidence="3">CBS 627.86</strain>
    </source>
</reference>
<dbReference type="PANTHER" id="PTHR35043">
    <property type="entry name" value="TRANSCRIPTION FACTOR DOMAIN-CONTAINING PROTEIN"/>
    <property type="match status" value="1"/>
</dbReference>
<keyword evidence="2" id="KW-1133">Transmembrane helix</keyword>
<dbReference type="OrthoDB" id="3061561at2759"/>
<feature type="compositionally biased region" description="Low complexity" evidence="1">
    <location>
        <begin position="81"/>
        <end position="96"/>
    </location>
</feature>
<feature type="transmembrane region" description="Helical" evidence="2">
    <location>
        <begin position="219"/>
        <end position="240"/>
    </location>
</feature>
<accession>A0A6A5Z0I1</accession>
<evidence type="ECO:0000313" key="3">
    <source>
        <dbReference type="EMBL" id="KAF2112925.1"/>
    </source>
</evidence>
<name>A0A6A5Z0I1_9PLEO</name>
<evidence type="ECO:0000313" key="4">
    <source>
        <dbReference type="Proteomes" id="UP000799770"/>
    </source>
</evidence>
<sequence>MYVIWWHKPRQVEAPTLLHGEWVLPIAAYMYSASRMSGQRPQGTFGRLVNPTPELKQMAYVEEAAADTATDTIAPLYRTTTLSSTTTRRTSRGSLRPVVTGQSMPEATPPEEGPHLQRRRLVELAIEQYPAIRARFKTDTSQLSAHDYQQSLIPYATELVQPHSLNWPNAGLLRRTQSLILGMVLWGASMVYGAIHVSAWDYFFPTAVEHLLWRLSSVWVTFCAAFWFLTNLLAHFLSFIDRVWIAFNERRLGWFGSTIIIVLCTLCGVSFISRYTNFG</sequence>
<evidence type="ECO:0000256" key="2">
    <source>
        <dbReference type="SAM" id="Phobius"/>
    </source>
</evidence>
<protein>
    <submittedName>
        <fullName evidence="3">Uncharacterized protein</fullName>
    </submittedName>
</protein>
<dbReference type="PANTHER" id="PTHR35043:SF7">
    <property type="entry name" value="TRANSCRIPTION FACTOR DOMAIN-CONTAINING PROTEIN"/>
    <property type="match status" value="1"/>
</dbReference>